<reference evidence="1" key="1">
    <citation type="journal article" date="2014" name="Front. Microbiol.">
        <title>High frequency of phylogenetically diverse reductive dehalogenase-homologous genes in deep subseafloor sedimentary metagenomes.</title>
        <authorList>
            <person name="Kawai M."/>
            <person name="Futagami T."/>
            <person name="Toyoda A."/>
            <person name="Takaki Y."/>
            <person name="Nishi S."/>
            <person name="Hori S."/>
            <person name="Arai W."/>
            <person name="Tsubouchi T."/>
            <person name="Morono Y."/>
            <person name="Uchiyama I."/>
            <person name="Ito T."/>
            <person name="Fujiyama A."/>
            <person name="Inagaki F."/>
            <person name="Takami H."/>
        </authorList>
    </citation>
    <scope>NUCLEOTIDE SEQUENCE</scope>
    <source>
        <strain evidence="1">Expedition CK06-06</strain>
    </source>
</reference>
<feature type="non-terminal residue" evidence="1">
    <location>
        <position position="45"/>
    </location>
</feature>
<evidence type="ECO:0000313" key="1">
    <source>
        <dbReference type="EMBL" id="GAH01072.1"/>
    </source>
</evidence>
<accession>X1C1D0</accession>
<name>X1C1D0_9ZZZZ</name>
<comment type="caution">
    <text evidence="1">The sequence shown here is derived from an EMBL/GenBank/DDBJ whole genome shotgun (WGS) entry which is preliminary data.</text>
</comment>
<sequence>MRANQFQITTHWDAGSEDLVEYAVSRGWCRSAGEFNFARCYSKTG</sequence>
<organism evidence="1">
    <name type="scientific">marine sediment metagenome</name>
    <dbReference type="NCBI Taxonomy" id="412755"/>
    <lineage>
        <taxon>unclassified sequences</taxon>
        <taxon>metagenomes</taxon>
        <taxon>ecological metagenomes</taxon>
    </lineage>
</organism>
<dbReference type="AlphaFoldDB" id="X1C1D0"/>
<gene>
    <name evidence="1" type="ORF">S01H4_37542</name>
</gene>
<dbReference type="EMBL" id="BART01020180">
    <property type="protein sequence ID" value="GAH01072.1"/>
    <property type="molecule type" value="Genomic_DNA"/>
</dbReference>
<protein>
    <submittedName>
        <fullName evidence="1">Uncharacterized protein</fullName>
    </submittedName>
</protein>
<proteinExistence type="predicted"/>